<dbReference type="EMBL" id="REGN01000131">
    <property type="protein sequence ID" value="RNA44249.1"/>
    <property type="molecule type" value="Genomic_DNA"/>
</dbReference>
<comment type="caution">
    <text evidence="2">The sequence shown here is derived from an EMBL/GenBank/DDBJ whole genome shotgun (WGS) entry which is preliminary data.</text>
</comment>
<sequence>MAYPFSVPHIKPVLFSDGVIEDNMSAPSFSIWINFCISSLTATFLIKGFLESFFWKRMSHFMNVQSNDPLKSSCSFAG</sequence>
<name>A0A3M7T8H6_BRAPC</name>
<evidence type="ECO:0000256" key="1">
    <source>
        <dbReference type="SAM" id="Phobius"/>
    </source>
</evidence>
<protein>
    <submittedName>
        <fullName evidence="2">Uncharacterized protein</fullName>
    </submittedName>
</protein>
<gene>
    <name evidence="2" type="ORF">BpHYR1_047781</name>
</gene>
<accession>A0A3M7T8H6</accession>
<reference evidence="2 3" key="1">
    <citation type="journal article" date="2018" name="Sci. Rep.">
        <title>Genomic signatures of local adaptation to the degree of environmental predictability in rotifers.</title>
        <authorList>
            <person name="Franch-Gras L."/>
            <person name="Hahn C."/>
            <person name="Garcia-Roger E.M."/>
            <person name="Carmona M.J."/>
            <person name="Serra M."/>
            <person name="Gomez A."/>
        </authorList>
    </citation>
    <scope>NUCLEOTIDE SEQUENCE [LARGE SCALE GENOMIC DNA]</scope>
    <source>
        <strain evidence="2">HYR1</strain>
    </source>
</reference>
<feature type="transmembrane region" description="Helical" evidence="1">
    <location>
        <begin position="31"/>
        <end position="50"/>
    </location>
</feature>
<organism evidence="2 3">
    <name type="scientific">Brachionus plicatilis</name>
    <name type="common">Marine rotifer</name>
    <name type="synonym">Brachionus muelleri</name>
    <dbReference type="NCBI Taxonomy" id="10195"/>
    <lineage>
        <taxon>Eukaryota</taxon>
        <taxon>Metazoa</taxon>
        <taxon>Spiralia</taxon>
        <taxon>Gnathifera</taxon>
        <taxon>Rotifera</taxon>
        <taxon>Eurotatoria</taxon>
        <taxon>Monogononta</taxon>
        <taxon>Pseudotrocha</taxon>
        <taxon>Ploima</taxon>
        <taxon>Brachionidae</taxon>
        <taxon>Brachionus</taxon>
    </lineage>
</organism>
<keyword evidence="1" id="KW-1133">Transmembrane helix</keyword>
<keyword evidence="3" id="KW-1185">Reference proteome</keyword>
<evidence type="ECO:0000313" key="2">
    <source>
        <dbReference type="EMBL" id="RNA44249.1"/>
    </source>
</evidence>
<keyword evidence="1" id="KW-0812">Transmembrane</keyword>
<evidence type="ECO:0000313" key="3">
    <source>
        <dbReference type="Proteomes" id="UP000276133"/>
    </source>
</evidence>
<proteinExistence type="predicted"/>
<dbReference type="Proteomes" id="UP000276133">
    <property type="component" value="Unassembled WGS sequence"/>
</dbReference>
<keyword evidence="1" id="KW-0472">Membrane</keyword>
<dbReference type="AlphaFoldDB" id="A0A3M7T8H6"/>